<organism evidence="14 15">
    <name type="scientific">Gadus morhua</name>
    <name type="common">Atlantic cod</name>
    <dbReference type="NCBI Taxonomy" id="8049"/>
    <lineage>
        <taxon>Eukaryota</taxon>
        <taxon>Metazoa</taxon>
        <taxon>Chordata</taxon>
        <taxon>Craniata</taxon>
        <taxon>Vertebrata</taxon>
        <taxon>Euteleostomi</taxon>
        <taxon>Actinopterygii</taxon>
        <taxon>Neopterygii</taxon>
        <taxon>Teleostei</taxon>
        <taxon>Neoteleostei</taxon>
        <taxon>Acanthomorphata</taxon>
        <taxon>Zeiogadaria</taxon>
        <taxon>Gadariae</taxon>
        <taxon>Gadiformes</taxon>
        <taxon>Gadoidei</taxon>
        <taxon>Gadidae</taxon>
        <taxon>Gadus</taxon>
    </lineage>
</organism>
<dbReference type="Proteomes" id="UP000694546">
    <property type="component" value="Chromosome 9"/>
</dbReference>
<feature type="region of interest" description="Disordered" evidence="12">
    <location>
        <begin position="225"/>
        <end position="290"/>
    </location>
</feature>
<evidence type="ECO:0000256" key="4">
    <source>
        <dbReference type="ARBA" id="ARBA00023018"/>
    </source>
</evidence>
<dbReference type="GO" id="GO:0007197">
    <property type="term" value="P:adenylate cyclase-inhibiting G protein-coupled acetylcholine receptor signaling pathway"/>
    <property type="evidence" value="ECO:0007669"/>
    <property type="project" value="TreeGrafter"/>
</dbReference>
<feature type="compositionally biased region" description="Polar residues" evidence="12">
    <location>
        <begin position="245"/>
        <end position="254"/>
    </location>
</feature>
<dbReference type="SUPFAM" id="SSF81321">
    <property type="entry name" value="Family A G protein-coupled receptor-like"/>
    <property type="match status" value="1"/>
</dbReference>
<dbReference type="GeneTree" id="ENSGT00940000160394"/>
<dbReference type="PRINTS" id="PR00237">
    <property type="entry name" value="GPCRRHODOPSN"/>
</dbReference>
<evidence type="ECO:0000256" key="8">
    <source>
        <dbReference type="ARBA" id="ARBA00023224"/>
    </source>
</evidence>
<reference evidence="14" key="1">
    <citation type="submission" date="2025-08" db="UniProtKB">
        <authorList>
            <consortium name="Ensembl"/>
        </authorList>
    </citation>
    <scope>IDENTIFICATION</scope>
</reference>
<dbReference type="Gene3D" id="1.20.1070.10">
    <property type="entry name" value="Rhodopsin 7-helix transmembrane proteins"/>
    <property type="match status" value="1"/>
</dbReference>
<evidence type="ECO:0000256" key="11">
    <source>
        <dbReference type="RuleBase" id="RU361191"/>
    </source>
</evidence>
<evidence type="ECO:0000313" key="14">
    <source>
        <dbReference type="Ensembl" id="ENSGMOP00000043053.1"/>
    </source>
</evidence>
<keyword evidence="7 10" id="KW-0675">Receptor</keyword>
<protein>
    <recommendedName>
        <fullName evidence="11">Muscarinic acetylcholine receptor</fullName>
    </recommendedName>
</protein>
<dbReference type="GO" id="GO:0016907">
    <property type="term" value="F:G protein-coupled acetylcholine receptor activity"/>
    <property type="evidence" value="ECO:0007669"/>
    <property type="project" value="UniProtKB-UniRule"/>
</dbReference>
<keyword evidence="1 11" id="KW-1003">Cell membrane</keyword>
<feature type="transmembrane region" description="Helical" evidence="11">
    <location>
        <begin position="309"/>
        <end position="327"/>
    </location>
</feature>
<keyword evidence="6 11" id="KW-0472">Membrane</keyword>
<sequence length="386" mass="41421">VENDINTSTLACSCSNSSCPCSYSTTQTASIVAATASLSLLTVLGNALVLLSVALHHRLRTVHNYLVLSLAAADLMVGVASVPLAGVYLVGGRWPLGPLLCDLWLLLDYVASNASVLSLLLICLDRYFCVTRPLSYPARRSGAGAGLMVAGAWMLSLLLWAPPILCWQTLAARRPVPAGRCYIQVLASAPLTLGTALLSFYLPAVVMATLYGRIAAASRSRLPVRPHPRAAARPGPHLQGGMASGVSQTKTPSEGPSHADWRPQEDGSSSSLRRPPRDPGSDTPPWRRGLSRSCSTLARWRGRSRERRVTHAVLAVLLVFIATWLPYNVLAVVGSLCRVCVPDALWAAGYWLCYVNSAINPALYALFNGAFRSSFLHLLRCSRAPP</sequence>
<comment type="function">
    <text evidence="11">The muscarinic acetylcholine receptor mediates various cellular responses, including inhibition of adenylate cyclase, breakdown of phosphoinositides and modulation of potassium channels through the action of G proteins.</text>
</comment>
<dbReference type="Pfam" id="PF00001">
    <property type="entry name" value="7tm_1"/>
    <property type="match status" value="1"/>
</dbReference>
<evidence type="ECO:0000256" key="7">
    <source>
        <dbReference type="ARBA" id="ARBA00023170"/>
    </source>
</evidence>
<dbReference type="InterPro" id="IPR000276">
    <property type="entry name" value="GPCR_Rhodpsn"/>
</dbReference>
<feature type="domain" description="G-protein coupled receptors family 1 profile" evidence="13">
    <location>
        <begin position="45"/>
        <end position="364"/>
    </location>
</feature>
<evidence type="ECO:0000256" key="2">
    <source>
        <dbReference type="ARBA" id="ARBA00022692"/>
    </source>
</evidence>
<comment type="subcellular location">
    <subcellularLocation>
        <location evidence="11">Cell membrane</location>
        <topology evidence="11">Multi-pass membrane protein</topology>
    </subcellularLocation>
    <subcellularLocation>
        <location evidence="11">Postsynaptic cell membrane</location>
        <topology evidence="11">Multi-pass membrane protein</topology>
    </subcellularLocation>
</comment>
<dbReference type="Ensembl" id="ENSGMOT00000064060.1">
    <property type="protein sequence ID" value="ENSGMOP00000043053.1"/>
    <property type="gene ID" value="ENSGMOG00000033951.1"/>
</dbReference>
<dbReference type="AlphaFoldDB" id="A0A8C5FK92"/>
<proteinExistence type="inferred from homology"/>
<keyword evidence="3 11" id="KW-1133">Transmembrane helix</keyword>
<comment type="similarity">
    <text evidence="11">Belongs to the G-protein coupled receptor 1 family. Muscarinic acetylcholine receptor subfamily.</text>
</comment>
<dbReference type="GO" id="GO:0030425">
    <property type="term" value="C:dendrite"/>
    <property type="evidence" value="ECO:0007669"/>
    <property type="project" value="TreeGrafter"/>
</dbReference>
<evidence type="ECO:0000256" key="5">
    <source>
        <dbReference type="ARBA" id="ARBA00023040"/>
    </source>
</evidence>
<dbReference type="PROSITE" id="PS50262">
    <property type="entry name" value="G_PROTEIN_RECEP_F1_2"/>
    <property type="match status" value="1"/>
</dbReference>
<feature type="transmembrane region" description="Helical" evidence="11">
    <location>
        <begin position="185"/>
        <end position="211"/>
    </location>
</feature>
<dbReference type="GO" id="GO:0007187">
    <property type="term" value="P:G protein-coupled receptor signaling pathway, coupled to cyclic nucleotide second messenger"/>
    <property type="evidence" value="ECO:0007669"/>
    <property type="project" value="TreeGrafter"/>
</dbReference>
<feature type="transmembrane region" description="Helical" evidence="11">
    <location>
        <begin position="103"/>
        <end position="124"/>
    </location>
</feature>
<dbReference type="GO" id="GO:0004993">
    <property type="term" value="F:G protein-coupled serotonin receptor activity"/>
    <property type="evidence" value="ECO:0007669"/>
    <property type="project" value="TreeGrafter"/>
</dbReference>
<keyword evidence="5 10" id="KW-0297">G-protein coupled receptor</keyword>
<reference evidence="14" key="2">
    <citation type="submission" date="2025-09" db="UniProtKB">
        <authorList>
            <consortium name="Ensembl"/>
        </authorList>
    </citation>
    <scope>IDENTIFICATION</scope>
</reference>
<evidence type="ECO:0000256" key="9">
    <source>
        <dbReference type="ARBA" id="ARBA00023257"/>
    </source>
</evidence>
<accession>A0A8C5FK92</accession>
<feature type="transmembrane region" description="Helical" evidence="11">
    <location>
        <begin position="31"/>
        <end position="53"/>
    </location>
</feature>
<keyword evidence="2 10" id="KW-0812">Transmembrane</keyword>
<evidence type="ECO:0000256" key="3">
    <source>
        <dbReference type="ARBA" id="ARBA00022989"/>
    </source>
</evidence>
<evidence type="ECO:0000259" key="13">
    <source>
        <dbReference type="PROSITE" id="PS50262"/>
    </source>
</evidence>
<dbReference type="GO" id="GO:0045211">
    <property type="term" value="C:postsynaptic membrane"/>
    <property type="evidence" value="ECO:0007669"/>
    <property type="project" value="UniProtKB-SubCell"/>
</dbReference>
<dbReference type="PROSITE" id="PS00237">
    <property type="entry name" value="G_PROTEIN_RECEP_F1_1"/>
    <property type="match status" value="1"/>
</dbReference>
<evidence type="ECO:0000256" key="1">
    <source>
        <dbReference type="ARBA" id="ARBA00022475"/>
    </source>
</evidence>
<feature type="transmembrane region" description="Helical" evidence="11">
    <location>
        <begin position="65"/>
        <end position="91"/>
    </location>
</feature>
<dbReference type="InterPro" id="IPR017452">
    <property type="entry name" value="GPCR_Rhodpsn_7TM"/>
</dbReference>
<keyword evidence="15" id="KW-1185">Reference proteome</keyword>
<dbReference type="InterPro" id="IPR000995">
    <property type="entry name" value="Musac_Ach_rcpt"/>
</dbReference>
<evidence type="ECO:0000256" key="12">
    <source>
        <dbReference type="SAM" id="MobiDB-lite"/>
    </source>
</evidence>
<name>A0A8C5FK92_GADMO</name>
<dbReference type="PANTHER" id="PTHR24247:SF180">
    <property type="entry name" value="MUSCARINIC ACETYLCHOLINE RECEPTOR M4"/>
    <property type="match status" value="1"/>
</dbReference>
<evidence type="ECO:0000313" key="15">
    <source>
        <dbReference type="Proteomes" id="UP000694546"/>
    </source>
</evidence>
<keyword evidence="9 11" id="KW-0628">Postsynaptic cell membrane</keyword>
<feature type="transmembrane region" description="Helical" evidence="11">
    <location>
        <begin position="145"/>
        <end position="165"/>
    </location>
</feature>
<dbReference type="PANTHER" id="PTHR24247">
    <property type="entry name" value="5-HYDROXYTRYPTAMINE RECEPTOR"/>
    <property type="match status" value="1"/>
</dbReference>
<dbReference type="PRINTS" id="PR00243">
    <property type="entry name" value="MUSCARINICR"/>
</dbReference>
<keyword evidence="4 11" id="KW-0770">Synapse</keyword>
<feature type="transmembrane region" description="Helical" evidence="11">
    <location>
        <begin position="347"/>
        <end position="367"/>
    </location>
</feature>
<evidence type="ECO:0000256" key="6">
    <source>
        <dbReference type="ARBA" id="ARBA00023136"/>
    </source>
</evidence>
<evidence type="ECO:0000256" key="10">
    <source>
        <dbReference type="RuleBase" id="RU000688"/>
    </source>
</evidence>
<keyword evidence="8 10" id="KW-0807">Transducer</keyword>